<keyword evidence="1" id="KW-0732">Signal</keyword>
<gene>
    <name evidence="2" type="ORF">ABB29_14100</name>
</gene>
<evidence type="ECO:0000313" key="2">
    <source>
        <dbReference type="EMBL" id="KRG68174.1"/>
    </source>
</evidence>
<name>A0A0R0CQM6_9GAMM</name>
<dbReference type="PATRIC" id="fig|344882.3.peg.1205"/>
<proteinExistence type="predicted"/>
<feature type="signal peptide" evidence="1">
    <location>
        <begin position="1"/>
        <end position="24"/>
    </location>
</feature>
<dbReference type="SUPFAM" id="SSF56935">
    <property type="entry name" value="Porins"/>
    <property type="match status" value="1"/>
</dbReference>
<sequence length="240" mass="25895">MKSVNRRAALVASLLLVLPFATLAQDAEAEAEAEASSPISWSLGATTDYVFRGLSQTDEGPAFQAGATYTAPFGMYAGVWGSNVDFGPGDPNYELDTFIGYNTDFGDVVNFDIMANRYNYPDAGKSNYWEFIAKTSFWENYSVTVGYTDDVFNSDTDGWYYAVGASFPLPADISLDLSAGKSEFEDGEVGRDYMDWSVALGKSFGPLTVTAAYIGTDGDGRDAYGDIADDRFVLSASVGM</sequence>
<dbReference type="AlphaFoldDB" id="A0A0R0CQM6"/>
<dbReference type="EMBL" id="LDJL01000016">
    <property type="protein sequence ID" value="KRG68174.1"/>
    <property type="molecule type" value="Genomic_DNA"/>
</dbReference>
<comment type="caution">
    <text evidence="2">The sequence shown here is derived from an EMBL/GenBank/DDBJ whole genome shotgun (WGS) entry which is preliminary data.</text>
</comment>
<dbReference type="STRING" id="344882.ABB29_14100"/>
<dbReference type="RefSeq" id="WP_057660170.1">
    <property type="nucleotide sequence ID" value="NZ_LDJL01000016.1"/>
</dbReference>
<feature type="chain" id="PRO_5006394387" description="TIGR02001 family outer membrane protein" evidence="1">
    <location>
        <begin position="25"/>
        <end position="240"/>
    </location>
</feature>
<reference evidence="2 3" key="1">
    <citation type="submission" date="2015-05" db="EMBL/GenBank/DDBJ databases">
        <title>Genome sequencing and analysis of members of genus Stenotrophomonas.</title>
        <authorList>
            <person name="Patil P.P."/>
            <person name="Midha S."/>
            <person name="Patil P.B."/>
        </authorList>
    </citation>
    <scope>NUCLEOTIDE SEQUENCE [LARGE SCALE GENOMIC DNA]</scope>
    <source>
        <strain evidence="2 3">DSM 21858</strain>
    </source>
</reference>
<evidence type="ECO:0000313" key="3">
    <source>
        <dbReference type="Proteomes" id="UP000052052"/>
    </source>
</evidence>
<protein>
    <recommendedName>
        <fullName evidence="4">TIGR02001 family outer membrane protein</fullName>
    </recommendedName>
</protein>
<evidence type="ECO:0008006" key="4">
    <source>
        <dbReference type="Google" id="ProtNLM"/>
    </source>
</evidence>
<dbReference type="NCBIfam" id="TIGR02001">
    <property type="entry name" value="gcw_chp"/>
    <property type="match status" value="1"/>
</dbReference>
<dbReference type="OrthoDB" id="9793561at2"/>
<accession>A0A0R0CQM6</accession>
<evidence type="ECO:0000256" key="1">
    <source>
        <dbReference type="SAM" id="SignalP"/>
    </source>
</evidence>
<organism evidence="2 3">
    <name type="scientific">Pseudoxanthomonas dokdonensis</name>
    <dbReference type="NCBI Taxonomy" id="344882"/>
    <lineage>
        <taxon>Bacteria</taxon>
        <taxon>Pseudomonadati</taxon>
        <taxon>Pseudomonadota</taxon>
        <taxon>Gammaproteobacteria</taxon>
        <taxon>Lysobacterales</taxon>
        <taxon>Lysobacteraceae</taxon>
        <taxon>Pseudoxanthomonas</taxon>
    </lineage>
</organism>
<dbReference type="Pfam" id="PF09694">
    <property type="entry name" value="Gcw_chp"/>
    <property type="match status" value="1"/>
</dbReference>
<dbReference type="Proteomes" id="UP000052052">
    <property type="component" value="Unassembled WGS sequence"/>
</dbReference>
<dbReference type="InterPro" id="IPR010239">
    <property type="entry name" value="CHP02001"/>
</dbReference>
<keyword evidence="3" id="KW-1185">Reference proteome</keyword>